<reference evidence="6 7" key="1">
    <citation type="journal article" date="2013" name="Antonie Van Leeuwenhoek">
        <title>Echinimonas agarilytica gen. nov., sp. nov., a new gammaproteobacterium isolated from the sea urchin Strongylocentrotus intermedius.</title>
        <authorList>
            <person name="Nedashkovskaya O.I."/>
            <person name="Stenkova A.M."/>
            <person name="Zhukova N.V."/>
            <person name="Van Trappen S."/>
            <person name="Lee J.S."/>
            <person name="Kim S.B."/>
        </authorList>
    </citation>
    <scope>NUCLEOTIDE SEQUENCE [LARGE SCALE GENOMIC DNA]</scope>
    <source>
        <strain evidence="6 7">KMM 6351</strain>
    </source>
</reference>
<dbReference type="Proteomes" id="UP001165393">
    <property type="component" value="Unassembled WGS sequence"/>
</dbReference>
<keyword evidence="5" id="KW-0119">Carbohydrate metabolism</keyword>
<evidence type="ECO:0000313" key="6">
    <source>
        <dbReference type="EMBL" id="MCM2678566.1"/>
    </source>
</evidence>
<dbReference type="InterPro" id="IPR000887">
    <property type="entry name" value="Aldlse_KDPG_KHG"/>
</dbReference>
<dbReference type="GO" id="GO:0008700">
    <property type="term" value="F:(R,S)-4-hydroxy-2-oxoglutarate aldolase activity"/>
    <property type="evidence" value="ECO:0007669"/>
    <property type="project" value="UniProtKB-EC"/>
</dbReference>
<evidence type="ECO:0000256" key="1">
    <source>
        <dbReference type="ARBA" id="ARBA00004761"/>
    </source>
</evidence>
<dbReference type="PANTHER" id="PTHR30246">
    <property type="entry name" value="2-KETO-3-DEOXY-6-PHOSPHOGLUCONATE ALDOLASE"/>
    <property type="match status" value="1"/>
</dbReference>
<dbReference type="InterPro" id="IPR013785">
    <property type="entry name" value="Aldolase_TIM"/>
</dbReference>
<evidence type="ECO:0000256" key="4">
    <source>
        <dbReference type="ARBA" id="ARBA00023239"/>
    </source>
</evidence>
<dbReference type="PANTHER" id="PTHR30246:SF1">
    <property type="entry name" value="2-DEHYDRO-3-DEOXY-6-PHOSPHOGALACTONATE ALDOLASE-RELATED"/>
    <property type="match status" value="1"/>
</dbReference>
<evidence type="ECO:0000256" key="5">
    <source>
        <dbReference type="ARBA" id="ARBA00023277"/>
    </source>
</evidence>
<accession>A0AA42B6K6</accession>
<dbReference type="NCBIfam" id="NF004325">
    <property type="entry name" value="PRK05718.1"/>
    <property type="match status" value="1"/>
</dbReference>
<dbReference type="SUPFAM" id="SSF51569">
    <property type="entry name" value="Aldolase"/>
    <property type="match status" value="1"/>
</dbReference>
<keyword evidence="4 6" id="KW-0456">Lyase</keyword>
<organism evidence="6 7">
    <name type="scientific">Echinimonas agarilytica</name>
    <dbReference type="NCBI Taxonomy" id="1215918"/>
    <lineage>
        <taxon>Bacteria</taxon>
        <taxon>Pseudomonadati</taxon>
        <taxon>Pseudomonadota</taxon>
        <taxon>Gammaproteobacteria</taxon>
        <taxon>Alteromonadales</taxon>
        <taxon>Echinimonadaceae</taxon>
        <taxon>Echinimonas</taxon>
    </lineage>
</organism>
<dbReference type="Pfam" id="PF01081">
    <property type="entry name" value="Aldolase"/>
    <property type="match status" value="1"/>
</dbReference>
<evidence type="ECO:0000256" key="3">
    <source>
        <dbReference type="ARBA" id="ARBA00011233"/>
    </source>
</evidence>
<dbReference type="CDD" id="cd00452">
    <property type="entry name" value="KDPG_aldolase"/>
    <property type="match status" value="1"/>
</dbReference>
<dbReference type="EMBL" id="JAMQGP010000001">
    <property type="protein sequence ID" value="MCM2678566.1"/>
    <property type="molecule type" value="Genomic_DNA"/>
</dbReference>
<dbReference type="Gene3D" id="3.20.20.70">
    <property type="entry name" value="Aldolase class I"/>
    <property type="match status" value="1"/>
</dbReference>
<dbReference type="InterPro" id="IPR031338">
    <property type="entry name" value="KDPG/KHG_AS_2"/>
</dbReference>
<comment type="subunit">
    <text evidence="3">Homotrimer.</text>
</comment>
<dbReference type="RefSeq" id="WP_251259929.1">
    <property type="nucleotide sequence ID" value="NZ_JAMQGP010000001.1"/>
</dbReference>
<protein>
    <submittedName>
        <fullName evidence="6">Bifunctional 4-hydroxy-2-oxoglutarate aldolase/2-dehydro-3-deoxy-phosphogluconate aldolase</fullName>
        <ecNumber evidence="6">4.1.2.14</ecNumber>
        <ecNumber evidence="6">4.1.3.16</ecNumber>
    </submittedName>
</protein>
<dbReference type="AlphaFoldDB" id="A0AA42B6K6"/>
<proteinExistence type="inferred from homology"/>
<comment type="pathway">
    <text evidence="1">Carbohydrate acid metabolism.</text>
</comment>
<comment type="caution">
    <text evidence="6">The sequence shown here is derived from an EMBL/GenBank/DDBJ whole genome shotgun (WGS) entry which is preliminary data.</text>
</comment>
<dbReference type="EC" id="4.1.3.16" evidence="6"/>
<dbReference type="EC" id="4.1.2.14" evidence="6"/>
<dbReference type="PROSITE" id="PS00160">
    <property type="entry name" value="ALDOLASE_KDPG_KHG_2"/>
    <property type="match status" value="1"/>
</dbReference>
<sequence length="204" mass="21524">MTTFSQLMGTQTLLPIIQADTVEQGLDIAKAMADSGLKVVEVVLRSDASLEALRAIKQQHPDLLVGAGTVLDTQMLQQALDAGADFIVTPAITDALLKAVKACEVPGLPGVSTPADIALARENGFHEMKLFPASLAGGIPFLKAVSSVFRDVVFCPTGGINANNRCDYLALPNVIGVGGTWVAQKEWVEAGEWHKITDACKAVL</sequence>
<dbReference type="NCBIfam" id="TIGR01182">
    <property type="entry name" value="eda"/>
    <property type="match status" value="1"/>
</dbReference>
<evidence type="ECO:0000256" key="2">
    <source>
        <dbReference type="ARBA" id="ARBA00006906"/>
    </source>
</evidence>
<dbReference type="GO" id="GO:0008675">
    <property type="term" value="F:2-dehydro-3-deoxy-phosphogluconate aldolase activity"/>
    <property type="evidence" value="ECO:0007669"/>
    <property type="project" value="UniProtKB-EC"/>
</dbReference>
<gene>
    <name evidence="6" type="primary">eda</name>
    <name evidence="6" type="ORF">NAF29_02630</name>
</gene>
<name>A0AA42B6K6_9GAMM</name>
<evidence type="ECO:0000313" key="7">
    <source>
        <dbReference type="Proteomes" id="UP001165393"/>
    </source>
</evidence>
<keyword evidence="7" id="KW-1185">Reference proteome</keyword>
<comment type="similarity">
    <text evidence="2">Belongs to the KHG/KDPG aldolase family.</text>
</comment>